<name>A0A833PPS0_BURL3</name>
<protein>
    <submittedName>
        <fullName evidence="6">Tyrosine recombinase XerC</fullName>
    </submittedName>
</protein>
<dbReference type="GO" id="GO:0003677">
    <property type="term" value="F:DNA binding"/>
    <property type="evidence" value="ECO:0007669"/>
    <property type="project" value="UniProtKB-KW"/>
</dbReference>
<evidence type="ECO:0000256" key="3">
    <source>
        <dbReference type="ARBA" id="ARBA00023125"/>
    </source>
</evidence>
<reference evidence="7" key="1">
    <citation type="journal article" date="2020" name="MBio">
        <title>Horizontal gene transfer to a defensive symbiont with a reduced genome amongst a multipartite beetle microbiome.</title>
        <authorList>
            <person name="Waterworth S.C."/>
            <person name="Florez L.V."/>
            <person name="Rees E.R."/>
            <person name="Hertweck C."/>
            <person name="Kaltenpoth M."/>
            <person name="Kwan J.C."/>
        </authorList>
    </citation>
    <scope>NUCLEOTIDE SEQUENCE [LARGE SCALE GENOMIC DNA]</scope>
</reference>
<keyword evidence="4" id="KW-0233">DNA recombination</keyword>
<dbReference type="Proteomes" id="UP000467522">
    <property type="component" value="Unassembled WGS sequence"/>
</dbReference>
<evidence type="ECO:0000313" key="7">
    <source>
        <dbReference type="Proteomes" id="UP000467522"/>
    </source>
</evidence>
<dbReference type="Pfam" id="PF00589">
    <property type="entry name" value="Phage_integrase"/>
    <property type="match status" value="1"/>
</dbReference>
<evidence type="ECO:0000313" key="6">
    <source>
        <dbReference type="EMBL" id="KAF1037009.1"/>
    </source>
</evidence>
<dbReference type="RefSeq" id="WP_278647314.1">
    <property type="nucleotide sequence ID" value="NZ_WNDV01000010.1"/>
</dbReference>
<dbReference type="PANTHER" id="PTHR30349:SF64">
    <property type="entry name" value="PROPHAGE INTEGRASE INTD-RELATED"/>
    <property type="match status" value="1"/>
</dbReference>
<accession>A0A833PPS0</accession>
<dbReference type="InterPro" id="IPR013762">
    <property type="entry name" value="Integrase-like_cat_sf"/>
</dbReference>
<dbReference type="GO" id="GO:0006310">
    <property type="term" value="P:DNA recombination"/>
    <property type="evidence" value="ECO:0007669"/>
    <property type="project" value="UniProtKB-KW"/>
</dbReference>
<keyword evidence="2" id="KW-0229">DNA integration</keyword>
<evidence type="ECO:0000256" key="4">
    <source>
        <dbReference type="ARBA" id="ARBA00023172"/>
    </source>
</evidence>
<comment type="caution">
    <text evidence="6">The sequence shown here is derived from an EMBL/GenBank/DDBJ whole genome shotgun (WGS) entry which is preliminary data.</text>
</comment>
<evidence type="ECO:0000256" key="1">
    <source>
        <dbReference type="ARBA" id="ARBA00008857"/>
    </source>
</evidence>
<dbReference type="EMBL" id="WNDV01000010">
    <property type="protein sequence ID" value="KAF1037009.1"/>
    <property type="molecule type" value="Genomic_DNA"/>
</dbReference>
<gene>
    <name evidence="6" type="primary">xerC_1</name>
    <name evidence="6" type="ORF">GAK33_03493</name>
</gene>
<proteinExistence type="inferred from homology"/>
<dbReference type="Gene3D" id="1.10.150.130">
    <property type="match status" value="1"/>
</dbReference>
<evidence type="ECO:0000259" key="5">
    <source>
        <dbReference type="PROSITE" id="PS51898"/>
    </source>
</evidence>
<dbReference type="InterPro" id="IPR050090">
    <property type="entry name" value="Tyrosine_recombinase_XerCD"/>
</dbReference>
<organism evidence="6 7">
    <name type="scientific">Burkholderia lata (strain ATCC 17760 / DSM 23089 / LMG 22485 / NCIMB 9086 / R18194 / 383)</name>
    <dbReference type="NCBI Taxonomy" id="482957"/>
    <lineage>
        <taxon>Bacteria</taxon>
        <taxon>Pseudomonadati</taxon>
        <taxon>Pseudomonadota</taxon>
        <taxon>Betaproteobacteria</taxon>
        <taxon>Burkholderiales</taxon>
        <taxon>Burkholderiaceae</taxon>
        <taxon>Burkholderia</taxon>
        <taxon>Burkholderia cepacia complex</taxon>
    </lineage>
</organism>
<dbReference type="AlphaFoldDB" id="A0A833PPS0"/>
<sequence>MGSETHEQLAVKFFRPQLDFGSWAVVREHAGLAEAVEWEPRLFALPLVAVIVDAADVPVWMPTLFLADIALASLSVTGDTVRTYAEALLVWLRYIEARKMFLTDVTEETIGVYRAELSSQKNGSQRRYASATINQRVVVAVAFHEWGHRRNLMPSPLGKYLCSADPDTPWRAAGRSRSPRGPRLPRIGLLRVIKRLPVALSEDEICRLFLVTPMPYRLMLKWSVATGVRRFEVCDLRIGDLPSPARLESSRSGFAELTLLRKGAREVTVYAPARLVEETRWYVLTERKSSDMGDASHVFLNAAGRNVSRQTLTRIFRKSASSIGSDATLHHLRHTFATHVLSFLEQRASAGEELNSLKVLQVLLGHSQIETTEIYTQAYQISGDAVVAALDFLYGAAS</sequence>
<dbReference type="PANTHER" id="PTHR30349">
    <property type="entry name" value="PHAGE INTEGRASE-RELATED"/>
    <property type="match status" value="1"/>
</dbReference>
<keyword evidence="3" id="KW-0238">DNA-binding</keyword>
<dbReference type="Gene3D" id="1.10.443.10">
    <property type="entry name" value="Intergrase catalytic core"/>
    <property type="match status" value="1"/>
</dbReference>
<dbReference type="InterPro" id="IPR002104">
    <property type="entry name" value="Integrase_catalytic"/>
</dbReference>
<evidence type="ECO:0000256" key="2">
    <source>
        <dbReference type="ARBA" id="ARBA00022908"/>
    </source>
</evidence>
<comment type="similarity">
    <text evidence="1">Belongs to the 'phage' integrase family.</text>
</comment>
<dbReference type="GO" id="GO:0015074">
    <property type="term" value="P:DNA integration"/>
    <property type="evidence" value="ECO:0007669"/>
    <property type="project" value="UniProtKB-KW"/>
</dbReference>
<dbReference type="InterPro" id="IPR011010">
    <property type="entry name" value="DNA_brk_join_enz"/>
</dbReference>
<dbReference type="SUPFAM" id="SSF56349">
    <property type="entry name" value="DNA breaking-rejoining enzymes"/>
    <property type="match status" value="1"/>
</dbReference>
<dbReference type="PROSITE" id="PS51898">
    <property type="entry name" value="TYR_RECOMBINASE"/>
    <property type="match status" value="1"/>
</dbReference>
<dbReference type="InterPro" id="IPR010998">
    <property type="entry name" value="Integrase_recombinase_N"/>
</dbReference>
<feature type="domain" description="Tyr recombinase" evidence="5">
    <location>
        <begin position="195"/>
        <end position="391"/>
    </location>
</feature>